<feature type="transmembrane region" description="Helical" evidence="7">
    <location>
        <begin position="80"/>
        <end position="100"/>
    </location>
</feature>
<keyword evidence="3 7" id="KW-1133">Transmembrane helix</keyword>
<keyword evidence="5" id="KW-0443">Lipid metabolism</keyword>
<organism evidence="9 10">
    <name type="scientific">Variovorax robiniae</name>
    <dbReference type="NCBI Taxonomy" id="1836199"/>
    <lineage>
        <taxon>Bacteria</taxon>
        <taxon>Pseudomonadati</taxon>
        <taxon>Pseudomonadota</taxon>
        <taxon>Betaproteobacteria</taxon>
        <taxon>Burkholderiales</taxon>
        <taxon>Comamonadaceae</taxon>
        <taxon>Variovorax</taxon>
    </lineage>
</organism>
<dbReference type="PANTHER" id="PTHR21624:SF1">
    <property type="entry name" value="ALKYLGLYCEROL MONOOXYGENASE"/>
    <property type="match status" value="1"/>
</dbReference>
<evidence type="ECO:0000256" key="3">
    <source>
        <dbReference type="ARBA" id="ARBA00022989"/>
    </source>
</evidence>
<feature type="transmembrane region" description="Helical" evidence="7">
    <location>
        <begin position="150"/>
        <end position="170"/>
    </location>
</feature>
<comment type="subcellular location">
    <subcellularLocation>
        <location evidence="1">Endomembrane system</location>
        <topology evidence="1">Multi-pass membrane protein</topology>
    </subcellularLocation>
</comment>
<keyword evidence="6 7" id="KW-0472">Membrane</keyword>
<dbReference type="PANTHER" id="PTHR21624">
    <property type="entry name" value="STEROL DESATURASE-RELATED PROTEIN"/>
    <property type="match status" value="1"/>
</dbReference>
<dbReference type="InterPro" id="IPR051689">
    <property type="entry name" value="Sterol_desaturase/TMEM195"/>
</dbReference>
<keyword evidence="10" id="KW-1185">Reference proteome</keyword>
<dbReference type="EMBL" id="JBBKZS010000003">
    <property type="protein sequence ID" value="MEJ8854599.1"/>
    <property type="molecule type" value="Genomic_DNA"/>
</dbReference>
<feature type="transmembrane region" description="Helical" evidence="7">
    <location>
        <begin position="49"/>
        <end position="68"/>
    </location>
</feature>
<feature type="transmembrane region" description="Helical" evidence="7">
    <location>
        <begin position="6"/>
        <end position="28"/>
    </location>
</feature>
<evidence type="ECO:0000313" key="9">
    <source>
        <dbReference type="EMBL" id="MEJ8854599.1"/>
    </source>
</evidence>
<evidence type="ECO:0000256" key="7">
    <source>
        <dbReference type="SAM" id="Phobius"/>
    </source>
</evidence>
<evidence type="ECO:0000256" key="1">
    <source>
        <dbReference type="ARBA" id="ARBA00004127"/>
    </source>
</evidence>
<reference evidence="9 10" key="1">
    <citation type="submission" date="2024-03" db="EMBL/GenBank/DDBJ databases">
        <title>Novel species of the genus Variovorax.</title>
        <authorList>
            <person name="Liu Q."/>
            <person name="Xin Y.-H."/>
        </authorList>
    </citation>
    <scope>NUCLEOTIDE SEQUENCE [LARGE SCALE GENOMIC DNA]</scope>
    <source>
        <strain evidence="9 10">KACC 18901</strain>
    </source>
</reference>
<evidence type="ECO:0000256" key="4">
    <source>
        <dbReference type="ARBA" id="ARBA00023002"/>
    </source>
</evidence>
<protein>
    <submittedName>
        <fullName evidence="9">Sterol desaturase family protein</fullName>
    </submittedName>
</protein>
<dbReference type="InterPro" id="IPR006694">
    <property type="entry name" value="Fatty_acid_hydroxylase"/>
</dbReference>
<dbReference type="Proteomes" id="UP001367030">
    <property type="component" value="Unassembled WGS sequence"/>
</dbReference>
<evidence type="ECO:0000256" key="6">
    <source>
        <dbReference type="ARBA" id="ARBA00023136"/>
    </source>
</evidence>
<feature type="domain" description="Fatty acid hydroxylase" evidence="8">
    <location>
        <begin position="86"/>
        <end position="219"/>
    </location>
</feature>
<evidence type="ECO:0000313" key="10">
    <source>
        <dbReference type="Proteomes" id="UP001367030"/>
    </source>
</evidence>
<keyword evidence="4" id="KW-0560">Oxidoreductase</keyword>
<dbReference type="RefSeq" id="WP_340334698.1">
    <property type="nucleotide sequence ID" value="NZ_JBBKZS010000003.1"/>
</dbReference>
<evidence type="ECO:0000259" key="8">
    <source>
        <dbReference type="Pfam" id="PF04116"/>
    </source>
</evidence>
<evidence type="ECO:0000256" key="2">
    <source>
        <dbReference type="ARBA" id="ARBA00022692"/>
    </source>
</evidence>
<comment type="caution">
    <text evidence="9">The sequence shown here is derived from an EMBL/GenBank/DDBJ whole genome shotgun (WGS) entry which is preliminary data.</text>
</comment>
<evidence type="ECO:0000256" key="5">
    <source>
        <dbReference type="ARBA" id="ARBA00023098"/>
    </source>
</evidence>
<accession>A0ABU8X654</accession>
<keyword evidence="2 7" id="KW-0812">Transmembrane</keyword>
<name>A0ABU8X654_9BURK</name>
<sequence length="248" mass="28981">MSNLLTNPLALKISVFLFMVALFGLLEWRWGARQIEWRRVLWRDLVAQAFYAFVVVKAAFFLNLWIYWRGPWPEAIGAWPFPVRLLIYLLVADFGAYWMHRLVHVGVLWHAHRWHHSPKHMYWLAGSRGSILQQVLFNLPYIFASPLINVSPWWLASGLFVLYAVTNAWMHMNVSWKLGWLDWILVTPRTHEIHHSDNPAHYNSNFGVLFSVWDRIFGTYRSPKDVDSGALKFGIPETVPIGRMAIGI</sequence>
<dbReference type="Pfam" id="PF04116">
    <property type="entry name" value="FA_hydroxylase"/>
    <property type="match status" value="1"/>
</dbReference>
<gene>
    <name evidence="9" type="ORF">WKW79_08465</name>
</gene>
<proteinExistence type="predicted"/>